<organism evidence="20 21">
    <name type="scientific">Varroa destructor</name>
    <name type="common">Honeybee mite</name>
    <dbReference type="NCBI Taxonomy" id="109461"/>
    <lineage>
        <taxon>Eukaryota</taxon>
        <taxon>Metazoa</taxon>
        <taxon>Ecdysozoa</taxon>
        <taxon>Arthropoda</taxon>
        <taxon>Chelicerata</taxon>
        <taxon>Arachnida</taxon>
        <taxon>Acari</taxon>
        <taxon>Parasitiformes</taxon>
        <taxon>Mesostigmata</taxon>
        <taxon>Gamasina</taxon>
        <taxon>Dermanyssoidea</taxon>
        <taxon>Varroidae</taxon>
        <taxon>Varroa</taxon>
    </lineage>
</organism>
<dbReference type="InterPro" id="IPR043458">
    <property type="entry name" value="GPR158/179"/>
</dbReference>
<dbReference type="RefSeq" id="XP_022659801.1">
    <property type="nucleotide sequence ID" value="XM_022804066.1"/>
</dbReference>
<feature type="compositionally biased region" description="Polar residues" evidence="17">
    <location>
        <begin position="1262"/>
        <end position="1277"/>
    </location>
</feature>
<evidence type="ECO:0000256" key="3">
    <source>
        <dbReference type="ARBA" id="ARBA00022475"/>
    </source>
</evidence>
<evidence type="ECO:0000256" key="13">
    <source>
        <dbReference type="ARBA" id="ARBA00023224"/>
    </source>
</evidence>
<dbReference type="CDD" id="cd15293">
    <property type="entry name" value="7tmC_GPR158-like"/>
    <property type="match status" value="1"/>
</dbReference>
<dbReference type="Gene3D" id="3.30.450.20">
    <property type="entry name" value="PAS domain"/>
    <property type="match status" value="1"/>
</dbReference>
<evidence type="ECO:0000313" key="21">
    <source>
        <dbReference type="Proteomes" id="UP000594260"/>
    </source>
</evidence>
<dbReference type="GO" id="GO:0043005">
    <property type="term" value="C:neuron projection"/>
    <property type="evidence" value="ECO:0007669"/>
    <property type="project" value="UniProtKB-SubCell"/>
</dbReference>
<feature type="transmembrane region" description="Helical" evidence="18">
    <location>
        <begin position="976"/>
        <end position="996"/>
    </location>
</feature>
<keyword evidence="7" id="KW-0770">Synapse</keyword>
<dbReference type="OrthoDB" id="5823771at2759"/>
<keyword evidence="5" id="KW-0732">Signal</keyword>
<dbReference type="EnsemblMetazoa" id="XM_022804075">
    <property type="protein sequence ID" value="XP_022659810"/>
    <property type="gene ID" value="LOC111249768"/>
</dbReference>
<evidence type="ECO:0000256" key="10">
    <source>
        <dbReference type="ARBA" id="ARBA00023157"/>
    </source>
</evidence>
<keyword evidence="21" id="KW-1185">Reference proteome</keyword>
<proteinExistence type="inferred from homology"/>
<evidence type="ECO:0000256" key="8">
    <source>
        <dbReference type="ARBA" id="ARBA00023040"/>
    </source>
</evidence>
<keyword evidence="9 18" id="KW-0472">Membrane</keyword>
<dbReference type="InParanoid" id="A0A7M7K082"/>
<evidence type="ECO:0000256" key="5">
    <source>
        <dbReference type="ARBA" id="ARBA00022729"/>
    </source>
</evidence>
<keyword evidence="6 18" id="KW-1133">Transmembrane helix</keyword>
<feature type="compositionally biased region" description="Low complexity" evidence="17">
    <location>
        <begin position="712"/>
        <end position="725"/>
    </location>
</feature>
<evidence type="ECO:0000256" key="17">
    <source>
        <dbReference type="SAM" id="MobiDB-lite"/>
    </source>
</evidence>
<sequence>MTKYAYGLANNALAASDLVGTQNSSTFSPAAFNDRKQQNHYYKYNYSDRSNGCRRSNGLALGSQFYEQPKTSLFAQLCGASQRRRTTRRYVLAGGVKVTTDAAAPRCSQSAGRPTVPRNGYGDKGWLTDVQNDQYLDDDFDDDDDDEVATAYAIPNGDNSTPKTDIDIDDETTYREVNSTVRDRRLDNGQAHRAYTQTIGDNMNSSVNGSENLPLSIDYNRNNGDSVGQKRHRLQAQLALRERKRRCPRSRRRRQHDRPLLKVTSTMRVPTLATPAGACSVRQRCETRRRNFCSISGVEKRRYLIVNNNNNNNSHHHSDDRQADGGNSSDWADFGRSDGTGLVQSVRAGTLAVPTEMPIVKLLRRDGGYDLGTDGAEGEGRHVKHPRCRWSPARWLPRTDLVLFLLICITLCNTAVTLSSATTVVVEHESPVEDREQQNRELLLPTIAQRHLLTRQQQRSFYSNEVVRFLNQRQNTSAALQYIEEAHDKWNRKQESCHRANLTPFGIKLTLERDHAGHIVNSKYQIFERAEGIAQRTADFLARFFQKSVSKHLHPKDRDSHDDQPSLRVVYGALISANLVDSNDGRMIVGSGIVIEERGVNMYAYQLGRGHHVQYHANYSYDSDENVLKSRWYRDLVKRWDATYSRIKHPAGTWSSPYFDCGFSNYWLITYAAPIIIATTENSSQIGEAGRIGRGNNNKNNSNNDDDDDDNSNSNNNNGDNNNNDTTGLPVEEDNLRRLLGVATISINLNRHDINQCGGDDPFFSDTHHCDSATTTCDFIADKGFRRGNYRCRCREGYYLPPSLFDTEQLISGHAAEMDFLERSMNITEPERTNVAQLRCLPCPLGCTTCEDEVPCFVEANTTLRGGLLITQLVCGFLVLIMMFIIYKLRKNRQFAASMWILLEAICLGALLIYVSIMCRYFEPSATSCILEPWLRELGFATLYGAIVLKIYRIVAEFQTRKAHRVCVRSKDLLRYLVGLVLSVALYMAAWTAMVVDSGGGNAQDILVNSTSPQGLRFLMCRPLVWDFVTECAEILFLGLSMRLAFRLRNAQSFPEAKGLSRAISIEAAFSFPLYILKHTVPDGIQPDYVFLAYFIRCHLTVTLVLILIFLPKLCHRRGAAARSANTKGVRTTGANQSGTAVSNESCLDPAQRLHQAIVGNGELDIAEISLADMDPEEIRTELRRAYTQLEVLRNKSMRRDNPHISKRRGGRKATHRRFSLQPFHHRHKHNNQQNQQHSAMASASGTSDYRQHGHHNPPNLPETTEVSKTPEESTASMEGAFAADGPSVTSLSTEHRGGDKGGASHKHHH</sequence>
<accession>A0A7M7K082</accession>
<dbReference type="GO" id="GO:0045211">
    <property type="term" value="C:postsynaptic membrane"/>
    <property type="evidence" value="ECO:0007669"/>
    <property type="project" value="UniProtKB-SubCell"/>
</dbReference>
<evidence type="ECO:0000256" key="1">
    <source>
        <dbReference type="ARBA" id="ARBA00004487"/>
    </source>
</evidence>
<feature type="domain" description="G-protein coupled receptors family 3 profile" evidence="19">
    <location>
        <begin position="864"/>
        <end position="1114"/>
    </location>
</feature>
<evidence type="ECO:0000256" key="15">
    <source>
        <dbReference type="ARBA" id="ARBA00023273"/>
    </source>
</evidence>
<feature type="compositionally biased region" description="Basic residues" evidence="17">
    <location>
        <begin position="1205"/>
        <end position="1231"/>
    </location>
</feature>
<feature type="transmembrane region" description="Helical" evidence="18">
    <location>
        <begin position="899"/>
        <end position="918"/>
    </location>
</feature>
<comment type="similarity">
    <text evidence="2">Belongs to the G-protein coupled receptor 3 family.</text>
</comment>
<evidence type="ECO:0000256" key="11">
    <source>
        <dbReference type="ARBA" id="ARBA00023170"/>
    </source>
</evidence>
<evidence type="ECO:0000256" key="6">
    <source>
        <dbReference type="ARBA" id="ARBA00022989"/>
    </source>
</evidence>
<keyword evidence="11" id="KW-0675">Receptor</keyword>
<keyword evidence="10" id="KW-1015">Disulfide bond</keyword>
<dbReference type="GO" id="GO:0004930">
    <property type="term" value="F:G protein-coupled receptor activity"/>
    <property type="evidence" value="ECO:0007669"/>
    <property type="project" value="UniProtKB-KW"/>
</dbReference>
<keyword evidence="3" id="KW-1003">Cell membrane</keyword>
<reference evidence="20" key="1">
    <citation type="submission" date="2021-01" db="UniProtKB">
        <authorList>
            <consortium name="EnsemblMetazoa"/>
        </authorList>
    </citation>
    <scope>IDENTIFICATION</scope>
</reference>
<dbReference type="GeneID" id="111249768"/>
<dbReference type="Pfam" id="PF00003">
    <property type="entry name" value="7tm_3"/>
    <property type="match status" value="1"/>
</dbReference>
<feature type="region of interest" description="Disordered" evidence="17">
    <location>
        <begin position="1194"/>
        <end position="1310"/>
    </location>
</feature>
<keyword evidence="15" id="KW-0966">Cell projection</keyword>
<keyword evidence="4 18" id="KW-0812">Transmembrane</keyword>
<evidence type="ECO:0000256" key="16">
    <source>
        <dbReference type="ARBA" id="ARBA00034104"/>
    </source>
</evidence>
<feature type="transmembrane region" description="Helical" evidence="18">
    <location>
        <begin position="866"/>
        <end position="887"/>
    </location>
</feature>
<evidence type="ECO:0000259" key="19">
    <source>
        <dbReference type="PROSITE" id="PS50259"/>
    </source>
</evidence>
<evidence type="ECO:0000256" key="2">
    <source>
        <dbReference type="ARBA" id="ARBA00007242"/>
    </source>
</evidence>
<evidence type="ECO:0000256" key="7">
    <source>
        <dbReference type="ARBA" id="ARBA00023018"/>
    </source>
</evidence>
<evidence type="ECO:0000256" key="14">
    <source>
        <dbReference type="ARBA" id="ARBA00023257"/>
    </source>
</evidence>
<dbReference type="PANTHER" id="PTHR32546:SF26">
    <property type="entry name" value="SMOG, ISOFORM D"/>
    <property type="match status" value="1"/>
</dbReference>
<dbReference type="RefSeq" id="XP_022659810.1">
    <property type="nucleotide sequence ID" value="XM_022804075.1"/>
</dbReference>
<evidence type="ECO:0000313" key="20">
    <source>
        <dbReference type="EnsemblMetazoa" id="XP_022659810"/>
    </source>
</evidence>
<feature type="compositionally biased region" description="Polar residues" evidence="17">
    <location>
        <begin position="1239"/>
        <end position="1249"/>
    </location>
</feature>
<keyword evidence="8" id="KW-0297">G-protein coupled receptor</keyword>
<dbReference type="Proteomes" id="UP000594260">
    <property type="component" value="Unplaced"/>
</dbReference>
<feature type="region of interest" description="Disordered" evidence="17">
    <location>
        <begin position="308"/>
        <end position="331"/>
    </location>
</feature>
<feature type="region of interest" description="Disordered" evidence="17">
    <location>
        <begin position="243"/>
        <end position="264"/>
    </location>
</feature>
<feature type="region of interest" description="Disordered" evidence="17">
    <location>
        <begin position="1125"/>
        <end position="1144"/>
    </location>
</feature>
<dbReference type="KEGG" id="vde:111249768"/>
<feature type="compositionally biased region" description="Basic residues" evidence="17">
    <location>
        <begin position="243"/>
        <end position="256"/>
    </location>
</feature>
<keyword evidence="12" id="KW-0325">Glycoprotein</keyword>
<evidence type="ECO:0000256" key="18">
    <source>
        <dbReference type="SAM" id="Phobius"/>
    </source>
</evidence>
<name>A0A7M7K082_VARDE</name>
<dbReference type="InterPro" id="IPR054714">
    <property type="entry name" value="GPR158_179_extracellular"/>
</dbReference>
<keyword evidence="13" id="KW-0807">Transducer</keyword>
<evidence type="ECO:0000256" key="9">
    <source>
        <dbReference type="ARBA" id="ARBA00023136"/>
    </source>
</evidence>
<dbReference type="EnsemblMetazoa" id="XM_022804066">
    <property type="protein sequence ID" value="XP_022659801"/>
    <property type="gene ID" value="LOC111249768"/>
</dbReference>
<evidence type="ECO:0000256" key="12">
    <source>
        <dbReference type="ARBA" id="ARBA00023180"/>
    </source>
</evidence>
<feature type="transmembrane region" description="Helical" evidence="18">
    <location>
        <begin position="938"/>
        <end position="955"/>
    </location>
</feature>
<feature type="transmembrane region" description="Helical" evidence="18">
    <location>
        <begin position="1089"/>
        <end position="1111"/>
    </location>
</feature>
<comment type="subcellular location">
    <subcellularLocation>
        <location evidence="1">Cell projection</location>
        <location evidence="1">Neuron projection</location>
    </subcellularLocation>
    <subcellularLocation>
        <location evidence="16">Postsynaptic cell membrane</location>
        <topology evidence="16">Multi-pass membrane protein</topology>
    </subcellularLocation>
</comment>
<feature type="region of interest" description="Disordered" evidence="17">
    <location>
        <begin position="688"/>
        <end position="730"/>
    </location>
</feature>
<keyword evidence="14" id="KW-0628">Postsynaptic cell membrane</keyword>
<dbReference type="Pfam" id="PF22572">
    <property type="entry name" value="GPR158_179_EC"/>
    <property type="match status" value="1"/>
</dbReference>
<dbReference type="InterPro" id="IPR017978">
    <property type="entry name" value="GPCR_3_C"/>
</dbReference>
<dbReference type="PROSITE" id="PS50259">
    <property type="entry name" value="G_PROTEIN_RECEP_F3_4"/>
    <property type="match status" value="1"/>
</dbReference>
<evidence type="ECO:0000256" key="4">
    <source>
        <dbReference type="ARBA" id="ARBA00022692"/>
    </source>
</evidence>
<dbReference type="PANTHER" id="PTHR32546">
    <property type="entry name" value="G-PROTEIN COUPLED RECEPTOR 158-RELATED"/>
    <property type="match status" value="1"/>
</dbReference>
<protein>
    <recommendedName>
        <fullName evidence="19">G-protein coupled receptors family 3 profile domain-containing protein</fullName>
    </recommendedName>
</protein>